<dbReference type="PROSITE" id="PS51257">
    <property type="entry name" value="PROKAR_LIPOPROTEIN"/>
    <property type="match status" value="1"/>
</dbReference>
<evidence type="ECO:0000313" key="3">
    <source>
        <dbReference type="EMBL" id="GAA1130590.1"/>
    </source>
</evidence>
<dbReference type="RefSeq" id="WP_343905921.1">
    <property type="nucleotide sequence ID" value="NZ_BAAAJE010000002.1"/>
</dbReference>
<feature type="signal peptide" evidence="2">
    <location>
        <begin position="1"/>
        <end position="22"/>
    </location>
</feature>
<keyword evidence="2" id="KW-0732">Signal</keyword>
<evidence type="ECO:0000256" key="1">
    <source>
        <dbReference type="SAM" id="MobiDB-lite"/>
    </source>
</evidence>
<dbReference type="EMBL" id="BAAAJE010000002">
    <property type="protein sequence ID" value="GAA1130590.1"/>
    <property type="molecule type" value="Genomic_DNA"/>
</dbReference>
<gene>
    <name evidence="3" type="ORF">GCM10009606_08250</name>
</gene>
<feature type="compositionally biased region" description="Low complexity" evidence="1">
    <location>
        <begin position="35"/>
        <end position="48"/>
    </location>
</feature>
<protein>
    <submittedName>
        <fullName evidence="3">Uncharacterized protein</fullName>
    </submittedName>
</protein>
<keyword evidence="4" id="KW-1185">Reference proteome</keyword>
<comment type="caution">
    <text evidence="3">The sequence shown here is derived from an EMBL/GenBank/DDBJ whole genome shotgun (WGS) entry which is preliminary data.</text>
</comment>
<sequence length="196" mass="19774">MKTPTPAQLAAAAVTAILTQTAAGCGTDPAQTGATSDTSETSSSPSSTAGVEPDDISLPPWPAPGDVPARVAAAGLDLGPMGTAEHYHPTLAITIDGQPVPVPPNIGVDPDTGAMSAVHTHEADGTIHIEAHTVGEKFTLGQLFTQWGVALTPTQIGGAKANAGEEMRVTSNGAPVPGDPAELQLEPDQQIELLLP</sequence>
<evidence type="ECO:0000256" key="2">
    <source>
        <dbReference type="SAM" id="SignalP"/>
    </source>
</evidence>
<accession>A0ABN1UA03</accession>
<proteinExistence type="predicted"/>
<reference evidence="3 4" key="1">
    <citation type="journal article" date="2019" name="Int. J. Syst. Evol. Microbiol.">
        <title>The Global Catalogue of Microorganisms (GCM) 10K type strain sequencing project: providing services to taxonomists for standard genome sequencing and annotation.</title>
        <authorList>
            <consortium name="The Broad Institute Genomics Platform"/>
            <consortium name="The Broad Institute Genome Sequencing Center for Infectious Disease"/>
            <person name="Wu L."/>
            <person name="Ma J."/>
        </authorList>
    </citation>
    <scope>NUCLEOTIDE SEQUENCE [LARGE SCALE GENOMIC DNA]</scope>
    <source>
        <strain evidence="3 4">JCM 11813</strain>
    </source>
</reference>
<evidence type="ECO:0000313" key="4">
    <source>
        <dbReference type="Proteomes" id="UP001499979"/>
    </source>
</evidence>
<organism evidence="3 4">
    <name type="scientific">Nocardioides aquiterrae</name>
    <dbReference type="NCBI Taxonomy" id="203799"/>
    <lineage>
        <taxon>Bacteria</taxon>
        <taxon>Bacillati</taxon>
        <taxon>Actinomycetota</taxon>
        <taxon>Actinomycetes</taxon>
        <taxon>Propionibacteriales</taxon>
        <taxon>Nocardioidaceae</taxon>
        <taxon>Nocardioides</taxon>
    </lineage>
</organism>
<feature type="region of interest" description="Disordered" evidence="1">
    <location>
        <begin position="24"/>
        <end position="65"/>
    </location>
</feature>
<name>A0ABN1UA03_9ACTN</name>
<dbReference type="Proteomes" id="UP001499979">
    <property type="component" value="Unassembled WGS sequence"/>
</dbReference>
<feature type="region of interest" description="Disordered" evidence="1">
    <location>
        <begin position="169"/>
        <end position="190"/>
    </location>
</feature>
<feature type="chain" id="PRO_5046649292" evidence="2">
    <location>
        <begin position="23"/>
        <end position="196"/>
    </location>
</feature>